<dbReference type="EMBL" id="LR796981">
    <property type="protein sequence ID" value="CAB4179325.1"/>
    <property type="molecule type" value="Genomic_DNA"/>
</dbReference>
<evidence type="ECO:0000313" key="2">
    <source>
        <dbReference type="EMBL" id="CAB4220838.1"/>
    </source>
</evidence>
<gene>
    <name evidence="1" type="ORF">UFOVP1033_85</name>
    <name evidence="2" type="ORF">UFOVP1631_85</name>
</gene>
<protein>
    <submittedName>
        <fullName evidence="1">Uncharacterized protein</fullName>
    </submittedName>
</protein>
<organism evidence="1">
    <name type="scientific">uncultured Caudovirales phage</name>
    <dbReference type="NCBI Taxonomy" id="2100421"/>
    <lineage>
        <taxon>Viruses</taxon>
        <taxon>Duplodnaviria</taxon>
        <taxon>Heunggongvirae</taxon>
        <taxon>Uroviricota</taxon>
        <taxon>Caudoviricetes</taxon>
        <taxon>Peduoviridae</taxon>
        <taxon>Maltschvirus</taxon>
        <taxon>Maltschvirus maltsch</taxon>
    </lineage>
</organism>
<reference evidence="1" key="1">
    <citation type="submission" date="2020-05" db="EMBL/GenBank/DDBJ databases">
        <authorList>
            <person name="Chiriac C."/>
            <person name="Salcher M."/>
            <person name="Ghai R."/>
            <person name="Kavagutti S V."/>
        </authorList>
    </citation>
    <scope>NUCLEOTIDE SEQUENCE</scope>
</reference>
<dbReference type="EMBL" id="LR797501">
    <property type="protein sequence ID" value="CAB4220838.1"/>
    <property type="molecule type" value="Genomic_DNA"/>
</dbReference>
<proteinExistence type="predicted"/>
<evidence type="ECO:0000313" key="1">
    <source>
        <dbReference type="EMBL" id="CAB4179325.1"/>
    </source>
</evidence>
<name>A0A6J5QDY7_9CAUD</name>
<sequence>MNRPDGLDRYAGPVSIQALSTSYFSQPEEGLDPELFSGIMLKGWVRNGILQLLFGFLNETYRHPDLWAKVWLAGSAVSYQWSAAREPGDLDVLIGVDYIQFRKAHPEYNGLGDTEISKMLNEDFRQHLQPDTKDWNGFEVTFYVNPGATDIRTINPYAAYDLTHNDWTVFPEKQSAPLNPVGEAAAQRDLKSASDIVMRYSSALTDLKGAQNDAARRNAEFKVQQLLMHGSLLFEDIHHSRRYAFSPSGGGYSDVYNYRWQAGKKYGTVPALRQMHDYWSQYKDKQAEETYGIELPDTQTLIRRAATYRTRD</sequence>
<accession>A0A6J5QDY7</accession>